<dbReference type="AlphaFoldDB" id="A0A2H0B7R2"/>
<evidence type="ECO:0000313" key="1">
    <source>
        <dbReference type="EMBL" id="PIP52968.1"/>
    </source>
</evidence>
<accession>A0A2H0B7R2</accession>
<reference evidence="1 2" key="1">
    <citation type="submission" date="2017-09" db="EMBL/GenBank/DDBJ databases">
        <title>Depth-based differentiation of microbial function through sediment-hosted aquifers and enrichment of novel symbionts in the deep terrestrial subsurface.</title>
        <authorList>
            <person name="Probst A.J."/>
            <person name="Ladd B."/>
            <person name="Jarett J.K."/>
            <person name="Geller-Mcgrath D.E."/>
            <person name="Sieber C.M."/>
            <person name="Emerson J.B."/>
            <person name="Anantharaman K."/>
            <person name="Thomas B.C."/>
            <person name="Malmstrom R."/>
            <person name="Stieglmeier M."/>
            <person name="Klingl A."/>
            <person name="Woyke T."/>
            <person name="Ryan C.M."/>
            <person name="Banfield J.F."/>
        </authorList>
    </citation>
    <scope>NUCLEOTIDE SEQUENCE [LARGE SCALE GENOMIC DNA]</scope>
    <source>
        <strain evidence="1">CG23_combo_of_CG06-09_8_20_14_all_34_8</strain>
    </source>
</reference>
<evidence type="ECO:0000313" key="2">
    <source>
        <dbReference type="Proteomes" id="UP000229459"/>
    </source>
</evidence>
<dbReference type="Proteomes" id="UP000229459">
    <property type="component" value="Unassembled WGS sequence"/>
</dbReference>
<gene>
    <name evidence="1" type="ORF">COX08_03545</name>
</gene>
<proteinExistence type="predicted"/>
<organism evidence="1 2">
    <name type="scientific">Candidatus Beckwithbacteria bacterium CG23_combo_of_CG06-09_8_20_14_all_34_8</name>
    <dbReference type="NCBI Taxonomy" id="1974497"/>
    <lineage>
        <taxon>Bacteria</taxon>
        <taxon>Candidatus Beckwithiibacteriota</taxon>
    </lineage>
</organism>
<comment type="caution">
    <text evidence="1">The sequence shown here is derived from an EMBL/GenBank/DDBJ whole genome shotgun (WGS) entry which is preliminary data.</text>
</comment>
<evidence type="ECO:0008006" key="3">
    <source>
        <dbReference type="Google" id="ProtNLM"/>
    </source>
</evidence>
<protein>
    <recommendedName>
        <fullName evidence="3">Bacterial toxin RNase RnlA/LsoA DBD domain-containing protein</fullName>
    </recommendedName>
</protein>
<dbReference type="EMBL" id="PCSR01000086">
    <property type="protein sequence ID" value="PIP52968.1"/>
    <property type="molecule type" value="Genomic_DNA"/>
</dbReference>
<sequence>MFSLAQLYTKPWFNKLPFIQKELVSQSYYFLEDKNFDQSTFYDYSFIVMPAAKAYEGFLKDLFYKQKLITQERYKGNHFRVGKALNPELAHQHPDGFERLFDDMCRIYSPEIADLLWEAWKQSRNQIFHYFENGQQTINLYEAKRRLNLICQAIEKVSEFKK</sequence>
<name>A0A2H0B7R2_9BACT</name>